<accession>A0A7S4N331</accession>
<evidence type="ECO:0000256" key="1">
    <source>
        <dbReference type="ARBA" id="ARBA00022679"/>
    </source>
</evidence>
<dbReference type="InterPro" id="IPR010610">
    <property type="entry name" value="EryCIII-like_C"/>
</dbReference>
<organism evidence="5">
    <name type="scientific">Paramoeba aestuarina</name>
    <dbReference type="NCBI Taxonomy" id="180227"/>
    <lineage>
        <taxon>Eukaryota</taxon>
        <taxon>Amoebozoa</taxon>
        <taxon>Discosea</taxon>
        <taxon>Flabellinia</taxon>
        <taxon>Dactylopodida</taxon>
        <taxon>Paramoebidae</taxon>
        <taxon>Paramoeba</taxon>
    </lineage>
</organism>
<dbReference type="PANTHER" id="PTHR48050">
    <property type="entry name" value="STEROL 3-BETA-GLUCOSYLTRANSFERASE"/>
    <property type="match status" value="1"/>
</dbReference>
<evidence type="ECO:0000259" key="4">
    <source>
        <dbReference type="Pfam" id="PF06722"/>
    </source>
</evidence>
<dbReference type="InterPro" id="IPR002213">
    <property type="entry name" value="UDP_glucos_trans"/>
</dbReference>
<evidence type="ECO:0000313" key="5">
    <source>
        <dbReference type="EMBL" id="CAE2262435.1"/>
    </source>
</evidence>
<gene>
    <name evidence="5" type="ORF">NAES01612_LOCUS11</name>
</gene>
<feature type="domain" description="Glycosyltransferase family 28 N-terminal" evidence="3">
    <location>
        <begin position="192"/>
        <end position="334"/>
    </location>
</feature>
<dbReference type="Pfam" id="PF06722">
    <property type="entry name" value="EryCIII-like_C"/>
    <property type="match status" value="1"/>
</dbReference>
<protein>
    <recommendedName>
        <fullName evidence="6">Glycosyltransferase family 28 N-terminal domain-containing protein</fullName>
    </recommendedName>
</protein>
<dbReference type="SUPFAM" id="SSF53756">
    <property type="entry name" value="UDP-Glycosyltransferase/glycogen phosphorylase"/>
    <property type="match status" value="1"/>
</dbReference>
<dbReference type="Pfam" id="PF03033">
    <property type="entry name" value="Glyco_transf_28"/>
    <property type="match status" value="1"/>
</dbReference>
<feature type="compositionally biased region" description="Basic and acidic residues" evidence="2">
    <location>
        <begin position="44"/>
        <end position="58"/>
    </location>
</feature>
<reference evidence="5" key="1">
    <citation type="submission" date="2021-01" db="EMBL/GenBank/DDBJ databases">
        <authorList>
            <person name="Corre E."/>
            <person name="Pelletier E."/>
            <person name="Niang G."/>
            <person name="Scheremetjew M."/>
            <person name="Finn R."/>
            <person name="Kale V."/>
            <person name="Holt S."/>
            <person name="Cochrane G."/>
            <person name="Meng A."/>
            <person name="Brown T."/>
            <person name="Cohen L."/>
        </authorList>
    </citation>
    <scope>NUCLEOTIDE SEQUENCE</scope>
    <source>
        <strain evidence="5">SoJaBio B1-5/56/2</strain>
    </source>
</reference>
<feature type="compositionally biased region" description="Polar residues" evidence="2">
    <location>
        <begin position="1"/>
        <end position="10"/>
    </location>
</feature>
<keyword evidence="1" id="KW-0808">Transferase</keyword>
<dbReference type="PANTHER" id="PTHR48050:SF13">
    <property type="entry name" value="STEROL 3-BETA-GLUCOSYLTRANSFERASE UGT80A2"/>
    <property type="match status" value="1"/>
</dbReference>
<sequence>MADESSSLKVSTADAGGGLRKSTDNWNRSQLGASTSEGPLLPPQEDKKSTSPRPERGTSPRPSFRRTKRIEHAEDEGAYEEYIKLTNPKMPPALQKTLTKDMADIVRLDKAMREEAKKEREREKKEASEKPPRPPVRREVHGLKPTRTPSLLIPTDFLPSEEENFKDDPFWYLKDSLKLYKNKDKKFPSLNVLICIVGSRGDIQPFMVLAQGLIKAGHKVRIGTHEQFRDFVGNIPEIEFQDIGGDPKKMMEFIVKNPSMITLDFNEIQEQQSIMEDIFHGCWGVATAPRDGEVYHPDILICNPPILVHCQLAERLGIPLQLWFTMPWTPNDAYKHPFAWMGSSLYSNRNSYHLVDMISYNGNSAAISNWRKDVLNLPPMVKGGAGVQHSVKVPTVYCFSEGLVPRPPSWEDHISICGFLFPDNKAASEYEPPADLLEFLEAGDPPVYIGFGSIVISDPERLSNCILQALKITGKRCILSQGWMGLGGNAEDLPKTIYPIGSCPHDWLFPRCAAVVHHGGAGTTSTGLLYGRPTVIIPFFGDQPFWGEIVHSMNVGAAPIYQTDLTPQGLADAINTCFTDKVINGARAMGSKLRSENAVEKAVEYFHKYLPIDSKGRMYWRYYEHEKLEAGYGGEWRSRNSREQRGDKEGWLRRQPGDIRPGTGWSFDRSWSLNKDLPCDENGWSYCANEDGEDHEWKASPNDNRRTMIFRRRCYERWATKDEE</sequence>
<feature type="domain" description="Erythromycin biosynthesis protein CIII-like C-terminal" evidence="4">
    <location>
        <begin position="491"/>
        <end position="599"/>
    </location>
</feature>
<dbReference type="AlphaFoldDB" id="A0A7S4N331"/>
<dbReference type="GO" id="GO:0005975">
    <property type="term" value="P:carbohydrate metabolic process"/>
    <property type="evidence" value="ECO:0007669"/>
    <property type="project" value="InterPro"/>
</dbReference>
<feature type="region of interest" description="Disordered" evidence="2">
    <location>
        <begin position="1"/>
        <end position="94"/>
    </location>
</feature>
<feature type="region of interest" description="Disordered" evidence="2">
    <location>
        <begin position="637"/>
        <end position="657"/>
    </location>
</feature>
<feature type="compositionally biased region" description="Basic and acidic residues" evidence="2">
    <location>
        <begin position="114"/>
        <end position="142"/>
    </location>
</feature>
<proteinExistence type="predicted"/>
<feature type="region of interest" description="Disordered" evidence="2">
    <location>
        <begin position="114"/>
        <end position="154"/>
    </location>
</feature>
<dbReference type="GO" id="GO:0016906">
    <property type="term" value="F:sterol 3-beta-glucosyltransferase activity"/>
    <property type="evidence" value="ECO:0007669"/>
    <property type="project" value="UniProtKB-ARBA"/>
</dbReference>
<dbReference type="FunFam" id="3.40.50.2000:FF:000009">
    <property type="entry name" value="Sterol 3-beta-glucosyltransferase UGT80A2"/>
    <property type="match status" value="1"/>
</dbReference>
<evidence type="ECO:0000256" key="2">
    <source>
        <dbReference type="SAM" id="MobiDB-lite"/>
    </source>
</evidence>
<dbReference type="EMBL" id="HBKR01000015">
    <property type="protein sequence ID" value="CAE2262435.1"/>
    <property type="molecule type" value="Transcribed_RNA"/>
</dbReference>
<dbReference type="CDD" id="cd03784">
    <property type="entry name" value="GT1_Gtf-like"/>
    <property type="match status" value="1"/>
</dbReference>
<name>A0A7S4N331_9EUKA</name>
<evidence type="ECO:0008006" key="6">
    <source>
        <dbReference type="Google" id="ProtNLM"/>
    </source>
</evidence>
<evidence type="ECO:0000259" key="3">
    <source>
        <dbReference type="Pfam" id="PF03033"/>
    </source>
</evidence>
<dbReference type="InterPro" id="IPR004276">
    <property type="entry name" value="GlycoTrans_28_N"/>
</dbReference>
<feature type="compositionally biased region" description="Polar residues" evidence="2">
    <location>
        <begin position="24"/>
        <end position="37"/>
    </location>
</feature>
<dbReference type="InterPro" id="IPR050426">
    <property type="entry name" value="Glycosyltransferase_28"/>
</dbReference>
<dbReference type="Gene3D" id="3.40.50.2000">
    <property type="entry name" value="Glycogen Phosphorylase B"/>
    <property type="match status" value="2"/>
</dbReference>